<organism evidence="2 3">
    <name type="scientific">Cellulophaga geojensis KL-A</name>
    <dbReference type="NCBI Taxonomy" id="1328323"/>
    <lineage>
        <taxon>Bacteria</taxon>
        <taxon>Pseudomonadati</taxon>
        <taxon>Bacteroidota</taxon>
        <taxon>Flavobacteriia</taxon>
        <taxon>Flavobacteriales</taxon>
        <taxon>Flavobacteriaceae</taxon>
        <taxon>Cellulophaga</taxon>
    </lineage>
</organism>
<feature type="transmembrane region" description="Helical" evidence="1">
    <location>
        <begin position="55"/>
        <end position="80"/>
    </location>
</feature>
<gene>
    <name evidence="2" type="ORF">KLA_06312</name>
</gene>
<dbReference type="EMBL" id="ARZX01000005">
    <property type="protein sequence ID" value="EWH14262.1"/>
    <property type="molecule type" value="Genomic_DNA"/>
</dbReference>
<feature type="transmembrane region" description="Helical" evidence="1">
    <location>
        <begin position="15"/>
        <end position="35"/>
    </location>
</feature>
<dbReference type="InterPro" id="IPR024294">
    <property type="entry name" value="DUF3810"/>
</dbReference>
<name>A0ABP3BBC0_9FLAO</name>
<comment type="caution">
    <text evidence="2">The sequence shown here is derived from an EMBL/GenBank/DDBJ whole genome shotgun (WGS) entry which is preliminary data.</text>
</comment>
<keyword evidence="3" id="KW-1185">Reference proteome</keyword>
<reference evidence="2 3" key="1">
    <citation type="journal article" date="2014" name="Genome Announc.">
        <title>Draft Genome Sequence of the Carrageenan-Degrading Bacterium Cellulophaga sp. Strain KL-A, Isolated from Decaying Marine Algae.</title>
        <authorList>
            <person name="Shan D."/>
            <person name="Ying J."/>
            <person name="Li X."/>
            <person name="Gao Z."/>
            <person name="Wei G."/>
            <person name="Shao Z."/>
        </authorList>
    </citation>
    <scope>NUCLEOTIDE SEQUENCE [LARGE SCALE GENOMIC DNA]</scope>
    <source>
        <strain evidence="2 3">KL-A</strain>
    </source>
</reference>
<dbReference type="Proteomes" id="UP000019275">
    <property type="component" value="Unassembled WGS sequence"/>
</dbReference>
<evidence type="ECO:0000313" key="2">
    <source>
        <dbReference type="EMBL" id="EWH14262.1"/>
    </source>
</evidence>
<proteinExistence type="predicted"/>
<evidence type="ECO:0000256" key="1">
    <source>
        <dbReference type="SAM" id="Phobius"/>
    </source>
</evidence>
<keyword evidence="1" id="KW-0472">Membrane</keyword>
<evidence type="ECO:0000313" key="3">
    <source>
        <dbReference type="Proteomes" id="UP000019275"/>
    </source>
</evidence>
<protein>
    <recommendedName>
        <fullName evidence="4">Amino acid permease</fullName>
    </recommendedName>
</protein>
<keyword evidence="1" id="KW-1133">Transmembrane helix</keyword>
<sequence length="361" mass="41950">MFIFDVMKSKLKNGIALLLPIQIVLVKWLANYPAFIEKYYSNGLYQYTSKFFRYLLGWIPFSVGDILYAALIIFALKYVIKKRKYIKQKPLIFLRNILVVLSIAYFTFHFCWGLNYYREPLYKTLQIKENHSLAELESFVSRLIEKTNTIHKTITEDSTKAVVMPYNKSEIYDLTTVGYTELQKKYPFLNYQTPSLKTSLYSTGLSYAGYGGYLNPFTNEAQVNGKIPLYRYPVIAGHEAGHQIGYSAENETNFIGYLVTANNTDIYFKYAAYSYALSYCLSDIRYNNPELFNQLYSNLNVGVKKNYQELSTFWGNYENPMEPVLKSVYSTFLKANNQTDGMKSYSRIVTLLVAYHQKHPL</sequence>
<dbReference type="Pfam" id="PF12725">
    <property type="entry name" value="DUF3810"/>
    <property type="match status" value="1"/>
</dbReference>
<feature type="transmembrane region" description="Helical" evidence="1">
    <location>
        <begin position="92"/>
        <end position="117"/>
    </location>
</feature>
<evidence type="ECO:0008006" key="4">
    <source>
        <dbReference type="Google" id="ProtNLM"/>
    </source>
</evidence>
<accession>A0ABP3BBC0</accession>
<keyword evidence="1" id="KW-0812">Transmembrane</keyword>